<name>A0A9Q5JIH5_9LACT</name>
<dbReference type="Proteomes" id="UP000177273">
    <property type="component" value="Unassembled WGS sequence"/>
</dbReference>
<evidence type="ECO:0000256" key="1">
    <source>
        <dbReference type="SAM" id="Phobius"/>
    </source>
</evidence>
<sequence>MSEKVQRIIGVLINLLIYFISTNYLIQKDLSFTTKLLILLLISGSVGFIYFVITDKYVNKKSKD</sequence>
<keyword evidence="3" id="KW-1185">Reference proteome</keyword>
<protein>
    <submittedName>
        <fullName evidence="2">Uncharacterized protein</fullName>
    </submittedName>
</protein>
<keyword evidence="1" id="KW-0812">Transmembrane</keyword>
<evidence type="ECO:0000313" key="2">
    <source>
        <dbReference type="EMBL" id="OFI47793.1"/>
    </source>
</evidence>
<gene>
    <name evidence="2" type="ORF">BG262_08875</name>
</gene>
<keyword evidence="1" id="KW-0472">Membrane</keyword>
<reference evidence="3" key="1">
    <citation type="submission" date="2016-09" db="EMBL/GenBank/DDBJ databases">
        <title>Draft genome sequence of a novel species of the family Streptococcaceae isolated from flowers.</title>
        <authorList>
            <person name="Chuah L.-O."/>
            <person name="Yap K.-P."/>
            <person name="Thong K.L."/>
            <person name="Liong M.T."/>
            <person name="Ahmad R."/>
            <person name="Rusul G."/>
        </authorList>
    </citation>
    <scope>NUCLEOTIDE SEQUENCE [LARGE SCALE GENOMIC DNA]</scope>
    <source>
        <strain evidence="3">HibF3</strain>
    </source>
</reference>
<feature type="transmembrane region" description="Helical" evidence="1">
    <location>
        <begin position="7"/>
        <end position="26"/>
    </location>
</feature>
<proteinExistence type="predicted"/>
<dbReference type="EMBL" id="MKIQ01000003">
    <property type="protein sequence ID" value="OFI47793.1"/>
    <property type="molecule type" value="Genomic_DNA"/>
</dbReference>
<comment type="caution">
    <text evidence="2">The sequence shown here is derived from an EMBL/GenBank/DDBJ whole genome shotgun (WGS) entry which is preliminary data.</text>
</comment>
<organism evidence="2 3">
    <name type="scientific">Floricoccus penangensis</name>
    <dbReference type="NCBI Taxonomy" id="1859475"/>
    <lineage>
        <taxon>Bacteria</taxon>
        <taxon>Bacillati</taxon>
        <taxon>Bacillota</taxon>
        <taxon>Bacilli</taxon>
        <taxon>Lactobacillales</taxon>
        <taxon>Streptococcaceae</taxon>
        <taxon>Floricoccus</taxon>
    </lineage>
</organism>
<accession>A0A9Q5JIH5</accession>
<evidence type="ECO:0000313" key="3">
    <source>
        <dbReference type="Proteomes" id="UP000177273"/>
    </source>
</evidence>
<dbReference type="AlphaFoldDB" id="A0A9Q5JIH5"/>
<feature type="transmembrane region" description="Helical" evidence="1">
    <location>
        <begin position="32"/>
        <end position="53"/>
    </location>
</feature>
<keyword evidence="1" id="KW-1133">Transmembrane helix</keyword>